<accession>A0A3G6T6L7</accession>
<gene>
    <name evidence="2" type="ORF">EG339_10220</name>
</gene>
<dbReference type="KEGG" id="cben:EG339_10220"/>
<organism evidence="2 3">
    <name type="scientific">Chryseobacterium bernardetii</name>
    <dbReference type="NCBI Taxonomy" id="1241978"/>
    <lineage>
        <taxon>Bacteria</taxon>
        <taxon>Pseudomonadati</taxon>
        <taxon>Bacteroidota</taxon>
        <taxon>Flavobacteriia</taxon>
        <taxon>Flavobacteriales</taxon>
        <taxon>Weeksellaceae</taxon>
        <taxon>Chryseobacterium group</taxon>
        <taxon>Chryseobacterium</taxon>
    </lineage>
</organism>
<evidence type="ECO:0000313" key="2">
    <source>
        <dbReference type="EMBL" id="AZB24935.1"/>
    </source>
</evidence>
<dbReference type="AlphaFoldDB" id="A0A3G6T6L7"/>
<dbReference type="Proteomes" id="UP000271193">
    <property type="component" value="Chromosome"/>
</dbReference>
<feature type="transmembrane region" description="Helical" evidence="1">
    <location>
        <begin position="59"/>
        <end position="79"/>
    </location>
</feature>
<dbReference type="EMBL" id="CP033932">
    <property type="protein sequence ID" value="AZB24935.1"/>
    <property type="molecule type" value="Genomic_DNA"/>
</dbReference>
<keyword evidence="1" id="KW-0812">Transmembrane</keyword>
<sequence>MKCVFLFFILNLIVPGFHTIQIFALMLIIIKPDHNTLQILILKLIISDIFILFKMGGKITFILLNEITIILISAANFTIMNSCL</sequence>
<evidence type="ECO:0000256" key="1">
    <source>
        <dbReference type="SAM" id="Phobius"/>
    </source>
</evidence>
<keyword evidence="1" id="KW-0472">Membrane</keyword>
<keyword evidence="3" id="KW-1185">Reference proteome</keyword>
<proteinExistence type="predicted"/>
<feature type="transmembrane region" description="Helical" evidence="1">
    <location>
        <begin position="6"/>
        <end position="30"/>
    </location>
</feature>
<reference evidence="3" key="1">
    <citation type="submission" date="2018-11" db="EMBL/GenBank/DDBJ databases">
        <title>Proposal to divide the Flavobacteriaceae and reorganize its genera based on Amino Acid Identity values calculated from whole genome sequences.</title>
        <authorList>
            <person name="Nicholson A.C."/>
            <person name="Gulvik C.A."/>
            <person name="Whitney A.M."/>
            <person name="Humrighouse B.W."/>
            <person name="Bell M."/>
            <person name="Holmes B."/>
            <person name="Steigerwalt A.G."/>
            <person name="Villarma A."/>
            <person name="Sheth M."/>
            <person name="Batra D."/>
            <person name="Pryor J."/>
            <person name="Bernardet J.-F."/>
            <person name="Hugo C."/>
            <person name="Kampfer P."/>
            <person name="Newman J."/>
            <person name="McQuiston J.R."/>
        </authorList>
    </citation>
    <scope>NUCLEOTIDE SEQUENCE [LARGE SCALE GENOMIC DNA]</scope>
    <source>
        <strain evidence="3">G0229</strain>
    </source>
</reference>
<keyword evidence="1" id="KW-1133">Transmembrane helix</keyword>
<protein>
    <submittedName>
        <fullName evidence="2">Uncharacterized protein</fullName>
    </submittedName>
</protein>
<evidence type="ECO:0000313" key="3">
    <source>
        <dbReference type="Proteomes" id="UP000271193"/>
    </source>
</evidence>
<name>A0A3G6T6L7_9FLAO</name>